<sequence length="27" mass="2987">MLDEAFASDGGARRIGFLRKAWSGVYI</sequence>
<dbReference type="Proteomes" id="UP000265520">
    <property type="component" value="Unassembled WGS sequence"/>
</dbReference>
<keyword evidence="2" id="KW-1185">Reference proteome</keyword>
<dbReference type="EMBL" id="LXQA010611526">
    <property type="protein sequence ID" value="MCI62036.1"/>
    <property type="molecule type" value="Genomic_DNA"/>
</dbReference>
<reference evidence="1 2" key="1">
    <citation type="journal article" date="2018" name="Front. Plant Sci.">
        <title>Red Clover (Trifolium pratense) and Zigzag Clover (T. medium) - A Picture of Genomic Similarities and Differences.</title>
        <authorList>
            <person name="Dluhosova J."/>
            <person name="Istvanek J."/>
            <person name="Nedelnik J."/>
            <person name="Repkova J."/>
        </authorList>
    </citation>
    <scope>NUCLEOTIDE SEQUENCE [LARGE SCALE GENOMIC DNA]</scope>
    <source>
        <strain evidence="2">cv. 10/8</strain>
        <tissue evidence="1">Leaf</tissue>
    </source>
</reference>
<comment type="caution">
    <text evidence="1">The sequence shown here is derived from an EMBL/GenBank/DDBJ whole genome shotgun (WGS) entry which is preliminary data.</text>
</comment>
<proteinExistence type="predicted"/>
<organism evidence="1 2">
    <name type="scientific">Trifolium medium</name>
    <dbReference type="NCBI Taxonomy" id="97028"/>
    <lineage>
        <taxon>Eukaryota</taxon>
        <taxon>Viridiplantae</taxon>
        <taxon>Streptophyta</taxon>
        <taxon>Embryophyta</taxon>
        <taxon>Tracheophyta</taxon>
        <taxon>Spermatophyta</taxon>
        <taxon>Magnoliopsida</taxon>
        <taxon>eudicotyledons</taxon>
        <taxon>Gunneridae</taxon>
        <taxon>Pentapetalae</taxon>
        <taxon>rosids</taxon>
        <taxon>fabids</taxon>
        <taxon>Fabales</taxon>
        <taxon>Fabaceae</taxon>
        <taxon>Papilionoideae</taxon>
        <taxon>50 kb inversion clade</taxon>
        <taxon>NPAAA clade</taxon>
        <taxon>Hologalegina</taxon>
        <taxon>IRL clade</taxon>
        <taxon>Trifolieae</taxon>
        <taxon>Trifolium</taxon>
    </lineage>
</organism>
<evidence type="ECO:0000313" key="2">
    <source>
        <dbReference type="Proteomes" id="UP000265520"/>
    </source>
</evidence>
<accession>A0A392TPH7</accession>
<feature type="non-terminal residue" evidence="1">
    <location>
        <position position="27"/>
    </location>
</feature>
<evidence type="ECO:0000313" key="1">
    <source>
        <dbReference type="EMBL" id="MCI62036.1"/>
    </source>
</evidence>
<protein>
    <submittedName>
        <fullName evidence="1">Uncharacterized protein</fullName>
    </submittedName>
</protein>
<name>A0A392TPH7_9FABA</name>
<dbReference type="AlphaFoldDB" id="A0A392TPH7"/>